<evidence type="ECO:0000313" key="12">
    <source>
        <dbReference type="Proteomes" id="UP000054251"/>
    </source>
</evidence>
<comment type="similarity">
    <text evidence="2 7">Belongs to the EMP24/GP25L family.</text>
</comment>
<feature type="transmembrane region" description="Helical" evidence="8">
    <location>
        <begin position="215"/>
        <end position="239"/>
    </location>
</feature>
<keyword evidence="4 9" id="KW-0732">Signal</keyword>
<gene>
    <name evidence="11" type="ORF">AC631_02495</name>
</gene>
<dbReference type="GO" id="GO:0016020">
    <property type="term" value="C:membrane"/>
    <property type="evidence" value="ECO:0007669"/>
    <property type="project" value="UniProtKB-SubCell"/>
</dbReference>
<evidence type="ECO:0000256" key="2">
    <source>
        <dbReference type="ARBA" id="ARBA00007104"/>
    </source>
</evidence>
<evidence type="ECO:0000256" key="8">
    <source>
        <dbReference type="SAM" id="Phobius"/>
    </source>
</evidence>
<dbReference type="PROSITE" id="PS50866">
    <property type="entry name" value="GOLD"/>
    <property type="match status" value="1"/>
</dbReference>
<name>A0A0V1PZY0_9ASCO</name>
<keyword evidence="3 7" id="KW-0812">Transmembrane</keyword>
<comment type="subcellular location">
    <subcellularLocation>
        <location evidence="1 7">Membrane</location>
        <topology evidence="1 7">Single-pass type I membrane protein</topology>
    </subcellularLocation>
</comment>
<proteinExistence type="inferred from homology"/>
<dbReference type="OrthoDB" id="3427at2759"/>
<evidence type="ECO:0000256" key="9">
    <source>
        <dbReference type="SAM" id="SignalP"/>
    </source>
</evidence>
<sequence length="244" mass="28718">MVHFQYLSRSYVSLVGIFLLLQFPSPIQGSFHFYLDAGTRRCFYKELALGTLLIGRYKLEIFDEDTHEFYSPLDKINTGILIDVEEKFDTDHRVVHQKGSPKGQFTFSALESGEHRICFTPKSFYKRRWLDSGSDDMDALKDLKFKKSRIMVDFLIRDGEIFDAKHTQTVNTLTEQINTINDKLTDIRREQEFIREKEELFRDQSERTCERVVRWLIVQLGALIITCVYQMIALLTFFVKEKIS</sequence>
<evidence type="ECO:0000256" key="6">
    <source>
        <dbReference type="ARBA" id="ARBA00023136"/>
    </source>
</evidence>
<protein>
    <recommendedName>
        <fullName evidence="10">GOLD domain-containing protein</fullName>
    </recommendedName>
</protein>
<dbReference type="Pfam" id="PF01105">
    <property type="entry name" value="EMP24_GP25L"/>
    <property type="match status" value="1"/>
</dbReference>
<keyword evidence="12" id="KW-1185">Reference proteome</keyword>
<evidence type="ECO:0000256" key="5">
    <source>
        <dbReference type="ARBA" id="ARBA00022989"/>
    </source>
</evidence>
<feature type="chain" id="PRO_5006884551" description="GOLD domain-containing protein" evidence="9">
    <location>
        <begin position="30"/>
        <end position="244"/>
    </location>
</feature>
<feature type="signal peptide" evidence="9">
    <location>
        <begin position="1"/>
        <end position="29"/>
    </location>
</feature>
<evidence type="ECO:0000256" key="1">
    <source>
        <dbReference type="ARBA" id="ARBA00004479"/>
    </source>
</evidence>
<dbReference type="InterPro" id="IPR009038">
    <property type="entry name" value="GOLD_dom"/>
</dbReference>
<dbReference type="InterPro" id="IPR015720">
    <property type="entry name" value="Emp24-like"/>
</dbReference>
<feature type="domain" description="GOLD" evidence="10">
    <location>
        <begin position="40"/>
        <end position="156"/>
    </location>
</feature>
<dbReference type="RefSeq" id="XP_015467852.1">
    <property type="nucleotide sequence ID" value="XM_015611325.1"/>
</dbReference>
<dbReference type="EMBL" id="LMYN01000044">
    <property type="protein sequence ID" value="KSA01750.1"/>
    <property type="molecule type" value="Genomic_DNA"/>
</dbReference>
<dbReference type="AlphaFoldDB" id="A0A0V1PZY0"/>
<keyword evidence="6 8" id="KW-0472">Membrane</keyword>
<dbReference type="GeneID" id="26839504"/>
<dbReference type="SMART" id="SM01190">
    <property type="entry name" value="EMP24_GP25L"/>
    <property type="match status" value="1"/>
</dbReference>
<dbReference type="Proteomes" id="UP000054251">
    <property type="component" value="Unassembled WGS sequence"/>
</dbReference>
<evidence type="ECO:0000256" key="7">
    <source>
        <dbReference type="RuleBase" id="RU003827"/>
    </source>
</evidence>
<organism evidence="11 12">
    <name type="scientific">Debaryomyces fabryi</name>
    <dbReference type="NCBI Taxonomy" id="58627"/>
    <lineage>
        <taxon>Eukaryota</taxon>
        <taxon>Fungi</taxon>
        <taxon>Dikarya</taxon>
        <taxon>Ascomycota</taxon>
        <taxon>Saccharomycotina</taxon>
        <taxon>Pichiomycetes</taxon>
        <taxon>Debaryomycetaceae</taxon>
        <taxon>Debaryomyces</taxon>
    </lineage>
</organism>
<evidence type="ECO:0000256" key="3">
    <source>
        <dbReference type="ARBA" id="ARBA00022692"/>
    </source>
</evidence>
<keyword evidence="5 8" id="KW-1133">Transmembrane helix</keyword>
<evidence type="ECO:0000256" key="4">
    <source>
        <dbReference type="ARBA" id="ARBA00022729"/>
    </source>
</evidence>
<evidence type="ECO:0000313" key="11">
    <source>
        <dbReference type="EMBL" id="KSA01750.1"/>
    </source>
</evidence>
<comment type="caution">
    <text evidence="11">The sequence shown here is derived from an EMBL/GenBank/DDBJ whole genome shotgun (WGS) entry which is preliminary data.</text>
</comment>
<evidence type="ECO:0000259" key="10">
    <source>
        <dbReference type="PROSITE" id="PS50866"/>
    </source>
</evidence>
<dbReference type="PANTHER" id="PTHR22811">
    <property type="entry name" value="TRANSMEMBRANE EMP24 DOMAIN-CONTAINING PROTEIN"/>
    <property type="match status" value="1"/>
</dbReference>
<reference evidence="11 12" key="1">
    <citation type="submission" date="2015-11" db="EMBL/GenBank/DDBJ databases">
        <title>The genome of Debaryomyces fabryi.</title>
        <authorList>
            <person name="Tafer H."/>
            <person name="Lopandic K."/>
        </authorList>
    </citation>
    <scope>NUCLEOTIDE SEQUENCE [LARGE SCALE GENOMIC DNA]</scope>
    <source>
        <strain evidence="11 12">CBS 789</strain>
    </source>
</reference>
<accession>A0A0V1PZY0</accession>